<evidence type="ECO:0000313" key="11">
    <source>
        <dbReference type="EMBL" id="GAP64196.1"/>
    </source>
</evidence>
<dbReference type="EMBL" id="BBZA01000229">
    <property type="protein sequence ID" value="GAP64196.1"/>
    <property type="molecule type" value="Genomic_DNA"/>
</dbReference>
<gene>
    <name evidence="11" type="ORF">ARMA_2619</name>
    <name evidence="12" type="ORF">SE16_04160</name>
</gene>
<feature type="domain" description="Tripartite ATP-independent periplasmic transporters DctQ component" evidence="10">
    <location>
        <begin position="30"/>
        <end position="165"/>
    </location>
</feature>
<feature type="transmembrane region" description="Helical" evidence="9">
    <location>
        <begin position="20"/>
        <end position="38"/>
    </location>
</feature>
<dbReference type="AlphaFoldDB" id="A0A0M8KBG3"/>
<keyword evidence="13" id="KW-1185">Reference proteome</keyword>
<evidence type="ECO:0000256" key="9">
    <source>
        <dbReference type="SAM" id="Phobius"/>
    </source>
</evidence>
<reference evidence="11" key="1">
    <citation type="journal article" date="2015" name="Genome Announc.">
        <title>Draft Genome Sequence of a Heterotrophic Facultative Anaerobic Thermophilic Bacterium, Ardenticatena maritima Strain 110ST.</title>
        <authorList>
            <person name="Kawaichi S."/>
            <person name="Yoshida T."/>
            <person name="Sako Y."/>
            <person name="Nakamura R."/>
        </authorList>
    </citation>
    <scope>NUCLEOTIDE SEQUENCE [LARGE SCALE GENOMIC DNA]</scope>
    <source>
        <strain evidence="11">110S</strain>
    </source>
</reference>
<keyword evidence="6 9" id="KW-1133">Transmembrane helix</keyword>
<evidence type="ECO:0000256" key="2">
    <source>
        <dbReference type="ARBA" id="ARBA00022448"/>
    </source>
</evidence>
<organism evidence="11 13">
    <name type="scientific">Ardenticatena maritima</name>
    <dbReference type="NCBI Taxonomy" id="872965"/>
    <lineage>
        <taxon>Bacteria</taxon>
        <taxon>Bacillati</taxon>
        <taxon>Chloroflexota</taxon>
        <taxon>Ardenticatenia</taxon>
        <taxon>Ardenticatenales</taxon>
        <taxon>Ardenticatenaceae</taxon>
        <taxon>Ardenticatena</taxon>
    </lineage>
</organism>
<reference evidence="13" key="3">
    <citation type="submission" date="2015-08" db="EMBL/GenBank/DDBJ databases">
        <title>Draft Genome Sequence of a Heterotrophic Facultative Anaerobic Bacterium Ardenticatena maritima Strain 110S.</title>
        <authorList>
            <person name="Kawaichi S."/>
            <person name="Yoshida T."/>
            <person name="Sako Y."/>
            <person name="Nakamura R."/>
        </authorList>
    </citation>
    <scope>NUCLEOTIDE SEQUENCE [LARGE SCALE GENOMIC DNA]</scope>
    <source>
        <strain evidence="13">110S</strain>
    </source>
</reference>
<name>A0A0M8KBG3_9CHLR</name>
<keyword evidence="4" id="KW-0997">Cell inner membrane</keyword>
<feature type="transmembrane region" description="Helical" evidence="9">
    <location>
        <begin position="58"/>
        <end position="75"/>
    </location>
</feature>
<evidence type="ECO:0000313" key="12">
    <source>
        <dbReference type="EMBL" id="KPL89616.1"/>
    </source>
</evidence>
<dbReference type="InterPro" id="IPR007387">
    <property type="entry name" value="TRAP_DctQ"/>
</dbReference>
<dbReference type="RefSeq" id="WP_054493921.1">
    <property type="nucleotide sequence ID" value="NZ_BBZA01000229.1"/>
</dbReference>
<keyword evidence="2" id="KW-0813">Transport</keyword>
<feature type="transmembrane region" description="Helical" evidence="9">
    <location>
        <begin position="96"/>
        <end position="119"/>
    </location>
</feature>
<proteinExistence type="inferred from homology"/>
<accession>A0A0M8KBG3</accession>
<comment type="subcellular location">
    <subcellularLocation>
        <location evidence="1">Cell inner membrane</location>
        <topology evidence="1">Multi-pass membrane protein</topology>
    </subcellularLocation>
</comment>
<dbReference type="STRING" id="872965.SE16_04160"/>
<dbReference type="PATRIC" id="fig|872965.6.peg.805"/>
<dbReference type="PANTHER" id="PTHR35011:SF4">
    <property type="entry name" value="SLL1102 PROTEIN"/>
    <property type="match status" value="1"/>
</dbReference>
<evidence type="ECO:0000256" key="8">
    <source>
        <dbReference type="ARBA" id="ARBA00038436"/>
    </source>
</evidence>
<reference evidence="12 14" key="2">
    <citation type="submission" date="2015-07" db="EMBL/GenBank/DDBJ databases">
        <title>Whole genome sequence of Ardenticatena maritima DSM 23922.</title>
        <authorList>
            <person name="Hemp J."/>
            <person name="Ward L.M."/>
            <person name="Pace L.A."/>
            <person name="Fischer W.W."/>
        </authorList>
    </citation>
    <scope>NUCLEOTIDE SEQUENCE [LARGE SCALE GENOMIC DNA]</scope>
    <source>
        <strain evidence="12 14">110S</strain>
    </source>
</reference>
<keyword evidence="5 9" id="KW-0812">Transmembrane</keyword>
<evidence type="ECO:0000256" key="7">
    <source>
        <dbReference type="ARBA" id="ARBA00023136"/>
    </source>
</evidence>
<evidence type="ECO:0000256" key="6">
    <source>
        <dbReference type="ARBA" id="ARBA00022989"/>
    </source>
</evidence>
<evidence type="ECO:0000313" key="14">
    <source>
        <dbReference type="Proteomes" id="UP000050502"/>
    </source>
</evidence>
<comment type="similarity">
    <text evidence="8">Belongs to the TRAP transporter small permease family.</text>
</comment>
<sequence>MRFIEWYVKAVDALSEALGWLSQMLVILTVIIGFYNVVARYLGRFMETQLSSNLYIELQWYLFSLVFFFGFAYILKHGINVRVDFLYAKWPKKRQALIDFWGHIFFLIPFTILGIYVTIDPVLFSWRLNETSPDPGGLPRAPLKTMIIVAFVTLLLQTISELIKLYGVITDNERILAIGAPEEHEEPLRIE</sequence>
<protein>
    <submittedName>
        <fullName evidence="12">C4-dicarboxylate ABC transporter substrate-binding protein</fullName>
    </submittedName>
</protein>
<dbReference type="Proteomes" id="UP000050502">
    <property type="component" value="Unassembled WGS sequence"/>
</dbReference>
<evidence type="ECO:0000259" key="10">
    <source>
        <dbReference type="Pfam" id="PF04290"/>
    </source>
</evidence>
<dbReference type="OrthoDB" id="9795655at2"/>
<keyword evidence="3" id="KW-1003">Cell membrane</keyword>
<evidence type="ECO:0000256" key="4">
    <source>
        <dbReference type="ARBA" id="ARBA00022519"/>
    </source>
</evidence>
<keyword evidence="7 9" id="KW-0472">Membrane</keyword>
<dbReference type="Proteomes" id="UP000037784">
    <property type="component" value="Unassembled WGS sequence"/>
</dbReference>
<evidence type="ECO:0000256" key="1">
    <source>
        <dbReference type="ARBA" id="ARBA00004429"/>
    </source>
</evidence>
<evidence type="ECO:0000313" key="13">
    <source>
        <dbReference type="Proteomes" id="UP000037784"/>
    </source>
</evidence>
<evidence type="ECO:0000256" key="5">
    <source>
        <dbReference type="ARBA" id="ARBA00022692"/>
    </source>
</evidence>
<dbReference type="InterPro" id="IPR055348">
    <property type="entry name" value="DctQ"/>
</dbReference>
<dbReference type="GO" id="GO:0005886">
    <property type="term" value="C:plasma membrane"/>
    <property type="evidence" value="ECO:0007669"/>
    <property type="project" value="UniProtKB-SubCell"/>
</dbReference>
<comment type="caution">
    <text evidence="11">The sequence shown here is derived from an EMBL/GenBank/DDBJ whole genome shotgun (WGS) entry which is preliminary data.</text>
</comment>
<evidence type="ECO:0000256" key="3">
    <source>
        <dbReference type="ARBA" id="ARBA00022475"/>
    </source>
</evidence>
<dbReference type="PANTHER" id="PTHR35011">
    <property type="entry name" value="2,3-DIKETO-L-GULONATE TRAP TRANSPORTER SMALL PERMEASE PROTEIN YIAM"/>
    <property type="match status" value="1"/>
</dbReference>
<dbReference type="EMBL" id="LGKN01000003">
    <property type="protein sequence ID" value="KPL89616.1"/>
    <property type="molecule type" value="Genomic_DNA"/>
</dbReference>
<dbReference type="Pfam" id="PF04290">
    <property type="entry name" value="DctQ"/>
    <property type="match status" value="1"/>
</dbReference>